<reference evidence="2" key="2">
    <citation type="submission" date="2020-05" db="UniProtKB">
        <authorList>
            <consortium name="EnsemblMetazoa"/>
        </authorList>
    </citation>
    <scope>IDENTIFICATION</scope>
    <source>
        <strain evidence="2">IAEA</strain>
    </source>
</reference>
<dbReference type="EnsemblMetazoa" id="GPAI006385-RA">
    <property type="protein sequence ID" value="GPAI006385-PA"/>
    <property type="gene ID" value="GPAI006385"/>
</dbReference>
<evidence type="ECO:0000256" key="1">
    <source>
        <dbReference type="SAM" id="MobiDB-lite"/>
    </source>
</evidence>
<evidence type="ECO:0000313" key="3">
    <source>
        <dbReference type="Proteomes" id="UP000092445"/>
    </source>
</evidence>
<organism evidence="2 3">
    <name type="scientific">Glossina pallidipes</name>
    <name type="common">Tsetse fly</name>
    <dbReference type="NCBI Taxonomy" id="7398"/>
    <lineage>
        <taxon>Eukaryota</taxon>
        <taxon>Metazoa</taxon>
        <taxon>Ecdysozoa</taxon>
        <taxon>Arthropoda</taxon>
        <taxon>Hexapoda</taxon>
        <taxon>Insecta</taxon>
        <taxon>Pterygota</taxon>
        <taxon>Neoptera</taxon>
        <taxon>Endopterygota</taxon>
        <taxon>Diptera</taxon>
        <taxon>Brachycera</taxon>
        <taxon>Muscomorpha</taxon>
        <taxon>Hippoboscoidea</taxon>
        <taxon>Glossinidae</taxon>
        <taxon>Glossina</taxon>
    </lineage>
</organism>
<feature type="region of interest" description="Disordered" evidence="1">
    <location>
        <begin position="68"/>
        <end position="92"/>
    </location>
</feature>
<accession>A0A1A9Z7S2</accession>
<evidence type="ECO:0000313" key="2">
    <source>
        <dbReference type="EnsemblMetazoa" id="GPAI006385-PA"/>
    </source>
</evidence>
<name>A0A1A9Z7S2_GLOPL</name>
<dbReference type="Proteomes" id="UP000092445">
    <property type="component" value="Unassembled WGS sequence"/>
</dbReference>
<keyword evidence="3" id="KW-1185">Reference proteome</keyword>
<reference evidence="3" key="1">
    <citation type="submission" date="2014-03" db="EMBL/GenBank/DDBJ databases">
        <authorList>
            <person name="Aksoy S."/>
            <person name="Warren W."/>
            <person name="Wilson R.K."/>
        </authorList>
    </citation>
    <scope>NUCLEOTIDE SEQUENCE [LARGE SCALE GENOMIC DNA]</scope>
    <source>
        <strain evidence="3">IAEA</strain>
    </source>
</reference>
<sequence>MDGRRKNSEEEESRGETMKIIGKQNNERSLMNFVRAIFGVSSEVVMDKPNHEEVFCALSEANRLQMSKAKEVKSEENHNSEAEVDEGKKMLSKGALRRQMRSVFREVSSKICWCS</sequence>
<protein>
    <submittedName>
        <fullName evidence="2">Uncharacterized protein</fullName>
    </submittedName>
</protein>
<dbReference type="VEuPathDB" id="VectorBase:GPAI006385"/>
<feature type="region of interest" description="Disordered" evidence="1">
    <location>
        <begin position="1"/>
        <end position="23"/>
    </location>
</feature>
<feature type="compositionally biased region" description="Basic and acidic residues" evidence="1">
    <location>
        <begin position="68"/>
        <end position="89"/>
    </location>
</feature>
<dbReference type="AlphaFoldDB" id="A0A1A9Z7S2"/>
<proteinExistence type="predicted"/>